<evidence type="ECO:0000256" key="8">
    <source>
        <dbReference type="ARBA" id="ARBA00023133"/>
    </source>
</evidence>
<evidence type="ECO:0000256" key="7">
    <source>
        <dbReference type="ARBA" id="ARBA00023004"/>
    </source>
</evidence>
<name>A0ABN6N614_9BACT</name>
<evidence type="ECO:0000256" key="5">
    <source>
        <dbReference type="ARBA" id="ARBA00022989"/>
    </source>
</evidence>
<sequence length="305" mass="31616">MREHRLAVGTALATFALLVVGGLVHATGSSLACPDWPLCYGQFFPPMRGGILFEHGHRLVALCVLTLTAALTATVWRRRPDPALRRLTALAMALVLVQASLGALTVLFRLPLLVSSGHLATSMAFFSLVISLAWRLDPRPPPLEAAPRGLVGIAALAVYAQIVLGAFVRHTGAGLACNVEIPLCAGGQLWPAWGPAQLHMAHRIAGVLVGLLVIAASLRPLRAAGRDGGRARLLLAAAAPVLVLLQVSLGLWTVASYVAIPVVTLHLAAGAALLADQVALFLALGGRPAGAREASRSGSLAPAHG</sequence>
<reference evidence="14" key="1">
    <citation type="journal article" date="2022" name="Int. J. Syst. Evol. Microbiol.">
        <title>Anaeromyxobacter oryzae sp. nov., Anaeromyxobacter diazotrophicus sp. nov. and Anaeromyxobacter paludicola sp. nov., isolated from paddy soils.</title>
        <authorList>
            <person name="Itoh H."/>
            <person name="Xu Z."/>
            <person name="Mise K."/>
            <person name="Masuda Y."/>
            <person name="Ushijima N."/>
            <person name="Hayakawa C."/>
            <person name="Shiratori Y."/>
            <person name="Senoo K."/>
        </authorList>
    </citation>
    <scope>NUCLEOTIDE SEQUENCE [LARGE SCALE GENOMIC DNA]</scope>
    <source>
        <strain evidence="14">Red630</strain>
    </source>
</reference>
<protein>
    <recommendedName>
        <fullName evidence="15">Cytochrome oxidase assembly</fullName>
    </recommendedName>
</protein>
<keyword evidence="10" id="KW-1015">Disulfide bond</keyword>
<dbReference type="Proteomes" id="UP001162734">
    <property type="component" value="Chromosome"/>
</dbReference>
<evidence type="ECO:0000313" key="14">
    <source>
        <dbReference type="Proteomes" id="UP001162734"/>
    </source>
</evidence>
<dbReference type="InterPro" id="IPR003780">
    <property type="entry name" value="COX15/CtaA_fam"/>
</dbReference>
<evidence type="ECO:0000256" key="11">
    <source>
        <dbReference type="ARBA" id="ARBA00023444"/>
    </source>
</evidence>
<comment type="subcellular location">
    <subcellularLocation>
        <location evidence="1">Membrane</location>
        <topology evidence="1">Multi-pass membrane protein</topology>
    </subcellularLocation>
</comment>
<dbReference type="Pfam" id="PF02628">
    <property type="entry name" value="COX15-CtaA"/>
    <property type="match status" value="2"/>
</dbReference>
<evidence type="ECO:0000313" key="13">
    <source>
        <dbReference type="EMBL" id="BDG08466.1"/>
    </source>
</evidence>
<evidence type="ECO:0008006" key="15">
    <source>
        <dbReference type="Google" id="ProtNLM"/>
    </source>
</evidence>
<keyword evidence="6" id="KW-0560">Oxidoreductase</keyword>
<feature type="transmembrane region" description="Helical" evidence="12">
    <location>
        <begin position="200"/>
        <end position="221"/>
    </location>
</feature>
<dbReference type="RefSeq" id="WP_248345643.1">
    <property type="nucleotide sequence ID" value="NZ_AP025592.1"/>
</dbReference>
<feature type="transmembrane region" description="Helical" evidence="12">
    <location>
        <begin position="233"/>
        <end position="252"/>
    </location>
</feature>
<keyword evidence="2" id="KW-1003">Cell membrane</keyword>
<dbReference type="EMBL" id="AP025592">
    <property type="protein sequence ID" value="BDG08466.1"/>
    <property type="molecule type" value="Genomic_DNA"/>
</dbReference>
<keyword evidence="8" id="KW-0350">Heme biosynthesis</keyword>
<dbReference type="PROSITE" id="PS51257">
    <property type="entry name" value="PROKAR_LIPOPROTEIN"/>
    <property type="match status" value="1"/>
</dbReference>
<evidence type="ECO:0000256" key="4">
    <source>
        <dbReference type="ARBA" id="ARBA00022723"/>
    </source>
</evidence>
<proteinExistence type="predicted"/>
<evidence type="ECO:0000256" key="12">
    <source>
        <dbReference type="SAM" id="Phobius"/>
    </source>
</evidence>
<feature type="transmembrane region" description="Helical" evidence="12">
    <location>
        <begin position="56"/>
        <end position="76"/>
    </location>
</feature>
<keyword evidence="3 12" id="KW-0812">Transmembrane</keyword>
<keyword evidence="14" id="KW-1185">Reference proteome</keyword>
<gene>
    <name evidence="13" type="ORF">AMPC_15790</name>
</gene>
<comment type="pathway">
    <text evidence="11">Porphyrin-containing compound metabolism.</text>
</comment>
<feature type="transmembrane region" description="Helical" evidence="12">
    <location>
        <begin position="88"/>
        <end position="110"/>
    </location>
</feature>
<feature type="transmembrane region" description="Helical" evidence="12">
    <location>
        <begin position="258"/>
        <end position="284"/>
    </location>
</feature>
<feature type="transmembrane region" description="Helical" evidence="12">
    <location>
        <begin position="116"/>
        <end position="136"/>
    </location>
</feature>
<evidence type="ECO:0000256" key="2">
    <source>
        <dbReference type="ARBA" id="ARBA00022475"/>
    </source>
</evidence>
<evidence type="ECO:0000256" key="3">
    <source>
        <dbReference type="ARBA" id="ARBA00022692"/>
    </source>
</evidence>
<organism evidence="13 14">
    <name type="scientific">Anaeromyxobacter paludicola</name>
    <dbReference type="NCBI Taxonomy" id="2918171"/>
    <lineage>
        <taxon>Bacteria</taxon>
        <taxon>Pseudomonadati</taxon>
        <taxon>Myxococcota</taxon>
        <taxon>Myxococcia</taxon>
        <taxon>Myxococcales</taxon>
        <taxon>Cystobacterineae</taxon>
        <taxon>Anaeromyxobacteraceae</taxon>
        <taxon>Anaeromyxobacter</taxon>
    </lineage>
</organism>
<evidence type="ECO:0000256" key="10">
    <source>
        <dbReference type="ARBA" id="ARBA00023157"/>
    </source>
</evidence>
<accession>A0ABN6N614</accession>
<keyword evidence="9 12" id="KW-0472">Membrane</keyword>
<dbReference type="PANTHER" id="PTHR35457">
    <property type="entry name" value="HEME A SYNTHASE"/>
    <property type="match status" value="1"/>
</dbReference>
<evidence type="ECO:0000256" key="1">
    <source>
        <dbReference type="ARBA" id="ARBA00004141"/>
    </source>
</evidence>
<keyword evidence="5 12" id="KW-1133">Transmembrane helix</keyword>
<feature type="transmembrane region" description="Helical" evidence="12">
    <location>
        <begin position="148"/>
        <end position="168"/>
    </location>
</feature>
<dbReference type="InterPro" id="IPR050450">
    <property type="entry name" value="COX15/CtaA_HemeA_synthase"/>
</dbReference>
<keyword evidence="4" id="KW-0479">Metal-binding</keyword>
<evidence type="ECO:0000256" key="9">
    <source>
        <dbReference type="ARBA" id="ARBA00023136"/>
    </source>
</evidence>
<keyword evidence="7" id="KW-0408">Iron</keyword>
<evidence type="ECO:0000256" key="6">
    <source>
        <dbReference type="ARBA" id="ARBA00023002"/>
    </source>
</evidence>
<dbReference type="PANTHER" id="PTHR35457:SF1">
    <property type="entry name" value="HEME A SYNTHASE"/>
    <property type="match status" value="1"/>
</dbReference>